<dbReference type="Gene3D" id="3.90.770.10">
    <property type="entry name" value="3-hydroxy-3-methylglutaryl-coenzyme A Reductase, Chain A, domain 2"/>
    <property type="match status" value="2"/>
</dbReference>
<dbReference type="InterPro" id="IPR009029">
    <property type="entry name" value="HMG_CoA_Rdtase_sub-bd_dom_sf"/>
</dbReference>
<reference evidence="4" key="1">
    <citation type="submission" date="2022-09" db="EMBL/GenBank/DDBJ databases">
        <title>Actin cytoskeleton and complex cell architecture in an #Asgard archaeon.</title>
        <authorList>
            <person name="Ponce Toledo R.I."/>
            <person name="Schleper C."/>
            <person name="Rodrigues Oliveira T."/>
            <person name="Wollweber F."/>
            <person name="Xu J."/>
            <person name="Rittmann S."/>
            <person name="Klingl A."/>
            <person name="Pilhofer M."/>
        </authorList>
    </citation>
    <scope>NUCLEOTIDE SEQUENCE</scope>
    <source>
        <strain evidence="4">B-35</strain>
    </source>
</reference>
<evidence type="ECO:0000256" key="3">
    <source>
        <dbReference type="RuleBase" id="RU361219"/>
    </source>
</evidence>
<dbReference type="SUPFAM" id="SSF55035">
    <property type="entry name" value="NAD-binding domain of HMG-CoA reductase"/>
    <property type="match status" value="1"/>
</dbReference>
<dbReference type="InterPro" id="IPR023074">
    <property type="entry name" value="HMG_CoA_Rdtase_cat_sf"/>
</dbReference>
<dbReference type="EMBL" id="CP104013">
    <property type="protein sequence ID" value="UYP47314.1"/>
    <property type="molecule type" value="Genomic_DNA"/>
</dbReference>
<dbReference type="PROSITE" id="PS50065">
    <property type="entry name" value="HMG_COA_REDUCTASE_4"/>
    <property type="match status" value="1"/>
</dbReference>
<sequence length="390" mass="42734">MKSSISGFYKHTVEERQSIIKKLADLTDAEQNILKNFGYFNPDELDAYTENVIGSFQLPFSLATNFLINENEYLIPMVTEEPSIVAAASNAARFARKYGGFRCEPVKSIMIGQIQIVKIEEEQIIEISQFINFEKKKLLDLANSCDEKLISLGGGARDIIVRQIKTIKGPMVILHVLIDVLDAMGANAVNTMVEALANYLEDKIPGMIMLKIISNLSIHRMAKCSAIFDTEMLGGPEIVSNIMNAYAFAQADPFRATTHNKGIMNGISALALATGNDTRALEAGAHAFASYNSKTGSYSSLSKYWVDHQGRLCGELELPMPIATIGNIIQNHPMTRIAFKILQVSKAEELAQIAVAVGLAQNIAALRALASEGIQKGHMKLHNKKLGNKS</sequence>
<comment type="similarity">
    <text evidence="1 3">Belongs to the HMG-CoA reductase family.</text>
</comment>
<dbReference type="InterPro" id="IPR009023">
    <property type="entry name" value="HMG_CoA_Rdtase_NAD(P)-bd_sf"/>
</dbReference>
<protein>
    <recommendedName>
        <fullName evidence="3">3-hydroxy-3-methylglutaryl coenzyme A reductase</fullName>
        <shortName evidence="3">HMG-CoA reductase</shortName>
    </recommendedName>
</protein>
<accession>A0ABY6HXN6</accession>
<organism evidence="4 5">
    <name type="scientific">Candidatus Lokiarchaeum ossiferum</name>
    <dbReference type="NCBI Taxonomy" id="2951803"/>
    <lineage>
        <taxon>Archaea</taxon>
        <taxon>Promethearchaeati</taxon>
        <taxon>Promethearchaeota</taxon>
        <taxon>Promethearchaeia</taxon>
        <taxon>Promethearchaeales</taxon>
        <taxon>Promethearchaeaceae</taxon>
        <taxon>Candidatus Lokiarchaeum</taxon>
    </lineage>
</organism>
<dbReference type="CDD" id="cd00644">
    <property type="entry name" value="HMG-CoA_reductase_classII"/>
    <property type="match status" value="1"/>
</dbReference>
<dbReference type="NCBIfam" id="TIGR00532">
    <property type="entry name" value="HMG_CoA_R_NAD"/>
    <property type="match status" value="1"/>
</dbReference>
<dbReference type="PANTHER" id="PTHR10572:SF24">
    <property type="entry name" value="3-HYDROXY-3-METHYLGLUTARYL-COENZYME A REDUCTASE"/>
    <property type="match status" value="1"/>
</dbReference>
<dbReference type="InterPro" id="IPR004553">
    <property type="entry name" value="HMG_CoA_Rdtase_bac-typ"/>
</dbReference>
<dbReference type="InterPro" id="IPR023076">
    <property type="entry name" value="HMG_CoA_Rdtase_CS"/>
</dbReference>
<evidence type="ECO:0000256" key="1">
    <source>
        <dbReference type="ARBA" id="ARBA00007661"/>
    </source>
</evidence>
<evidence type="ECO:0000313" key="5">
    <source>
        <dbReference type="Proteomes" id="UP001208689"/>
    </source>
</evidence>
<keyword evidence="5" id="KW-1185">Reference proteome</keyword>
<gene>
    <name evidence="4" type="ORF">NEF87_003599</name>
</gene>
<dbReference type="SUPFAM" id="SSF56542">
    <property type="entry name" value="Substrate-binding domain of HMG-CoA reductase"/>
    <property type="match status" value="1"/>
</dbReference>
<dbReference type="Pfam" id="PF00368">
    <property type="entry name" value="HMG-CoA_red"/>
    <property type="match status" value="1"/>
</dbReference>
<keyword evidence="2 3" id="KW-0560">Oxidoreductase</keyword>
<evidence type="ECO:0000313" key="4">
    <source>
        <dbReference type="EMBL" id="UYP47314.1"/>
    </source>
</evidence>
<dbReference type="Proteomes" id="UP001208689">
    <property type="component" value="Chromosome"/>
</dbReference>
<proteinExistence type="inferred from homology"/>
<dbReference type="PROSITE" id="PS01192">
    <property type="entry name" value="HMG_COA_REDUCTASE_3"/>
    <property type="match status" value="1"/>
</dbReference>
<dbReference type="InterPro" id="IPR002202">
    <property type="entry name" value="HMG_CoA_Rdtase"/>
</dbReference>
<name>A0ABY6HXN6_9ARCH</name>
<dbReference type="GO" id="GO:0004420">
    <property type="term" value="F:hydroxymethylglutaryl-CoA reductase (NADPH) activity"/>
    <property type="evidence" value="ECO:0007669"/>
    <property type="project" value="UniProtKB-EC"/>
</dbReference>
<evidence type="ECO:0000256" key="2">
    <source>
        <dbReference type="ARBA" id="ARBA00023002"/>
    </source>
</evidence>
<dbReference type="PANTHER" id="PTHR10572">
    <property type="entry name" value="3-HYDROXY-3-METHYLGLUTARYL-COENZYME A REDUCTASE"/>
    <property type="match status" value="1"/>
</dbReference>